<gene>
    <name evidence="1" type="ORF">SPARVUS_LOCUS15691275</name>
</gene>
<dbReference type="EMBL" id="CATNWA010020465">
    <property type="protein sequence ID" value="CAI9618508.1"/>
    <property type="molecule type" value="Genomic_DNA"/>
</dbReference>
<name>A0ABN9H9P7_9NEOB</name>
<evidence type="ECO:0000313" key="1">
    <source>
        <dbReference type="EMBL" id="CAI9618508.1"/>
    </source>
</evidence>
<reference evidence="1" key="1">
    <citation type="submission" date="2023-05" db="EMBL/GenBank/DDBJ databases">
        <authorList>
            <person name="Stuckert A."/>
        </authorList>
    </citation>
    <scope>NUCLEOTIDE SEQUENCE</scope>
</reference>
<comment type="caution">
    <text evidence="1">The sequence shown here is derived from an EMBL/GenBank/DDBJ whole genome shotgun (WGS) entry which is preliminary data.</text>
</comment>
<proteinExistence type="predicted"/>
<accession>A0ABN9H9P7</accession>
<evidence type="ECO:0000313" key="2">
    <source>
        <dbReference type="Proteomes" id="UP001162483"/>
    </source>
</evidence>
<dbReference type="Proteomes" id="UP001162483">
    <property type="component" value="Unassembled WGS sequence"/>
</dbReference>
<keyword evidence="2" id="KW-1185">Reference proteome</keyword>
<protein>
    <submittedName>
        <fullName evidence="1">Uncharacterized protein</fullName>
    </submittedName>
</protein>
<organism evidence="1 2">
    <name type="scientific">Staurois parvus</name>
    <dbReference type="NCBI Taxonomy" id="386267"/>
    <lineage>
        <taxon>Eukaryota</taxon>
        <taxon>Metazoa</taxon>
        <taxon>Chordata</taxon>
        <taxon>Craniata</taxon>
        <taxon>Vertebrata</taxon>
        <taxon>Euteleostomi</taxon>
        <taxon>Amphibia</taxon>
        <taxon>Batrachia</taxon>
        <taxon>Anura</taxon>
        <taxon>Neobatrachia</taxon>
        <taxon>Ranoidea</taxon>
        <taxon>Ranidae</taxon>
        <taxon>Staurois</taxon>
    </lineage>
</organism>
<sequence>MGGVPLMAPARGSAFLCILVWIRNGTTRTDVNLGSAVGNLRLSSCCGTTFSHEA</sequence>